<feature type="domain" description="BD-FAE-like" evidence="2">
    <location>
        <begin position="51"/>
        <end position="174"/>
    </location>
</feature>
<dbReference type="InterPro" id="IPR050300">
    <property type="entry name" value="GDXG_lipolytic_enzyme"/>
</dbReference>
<dbReference type="Pfam" id="PF20434">
    <property type="entry name" value="BD-FAE"/>
    <property type="match status" value="1"/>
</dbReference>
<dbReference type="Proteomes" id="UP000886047">
    <property type="component" value="Unassembled WGS sequence"/>
</dbReference>
<dbReference type="GO" id="GO:0016787">
    <property type="term" value="F:hydrolase activity"/>
    <property type="evidence" value="ECO:0007669"/>
    <property type="project" value="UniProtKB-KW"/>
</dbReference>
<evidence type="ECO:0000313" key="3">
    <source>
        <dbReference type="EMBL" id="HDR51338.1"/>
    </source>
</evidence>
<protein>
    <submittedName>
        <fullName evidence="3">Alpha/beta hydrolase</fullName>
    </submittedName>
</protein>
<dbReference type="SUPFAM" id="SSF53474">
    <property type="entry name" value="alpha/beta-Hydrolases"/>
    <property type="match status" value="1"/>
</dbReference>
<keyword evidence="1 3" id="KW-0378">Hydrolase</keyword>
<dbReference type="PANTHER" id="PTHR48081">
    <property type="entry name" value="AB HYDROLASE SUPERFAMILY PROTEIN C4A8.06C"/>
    <property type="match status" value="1"/>
</dbReference>
<reference evidence="3" key="1">
    <citation type="journal article" date="2020" name="mSystems">
        <title>Genome- and Community-Level Interaction Insights into Carbon Utilization and Element Cycling Functions of Hydrothermarchaeota in Hydrothermal Sediment.</title>
        <authorList>
            <person name="Zhou Z."/>
            <person name="Liu Y."/>
            <person name="Xu W."/>
            <person name="Pan J."/>
            <person name="Luo Z.H."/>
            <person name="Li M."/>
        </authorList>
    </citation>
    <scope>NUCLEOTIDE SEQUENCE [LARGE SCALE GENOMIC DNA]</scope>
    <source>
        <strain evidence="3">SpSt-1217</strain>
    </source>
</reference>
<dbReference type="AlphaFoldDB" id="A0A831PQ53"/>
<organism evidence="3">
    <name type="scientific">Mariniphaga anaerophila</name>
    <dbReference type="NCBI Taxonomy" id="1484053"/>
    <lineage>
        <taxon>Bacteria</taxon>
        <taxon>Pseudomonadati</taxon>
        <taxon>Bacteroidota</taxon>
        <taxon>Bacteroidia</taxon>
        <taxon>Marinilabiliales</taxon>
        <taxon>Prolixibacteraceae</taxon>
        <taxon>Mariniphaga</taxon>
    </lineage>
</organism>
<proteinExistence type="predicted"/>
<dbReference type="Gene3D" id="3.40.50.1820">
    <property type="entry name" value="alpha/beta hydrolase"/>
    <property type="match status" value="1"/>
</dbReference>
<dbReference type="InterPro" id="IPR049492">
    <property type="entry name" value="BD-FAE-like_dom"/>
</dbReference>
<evidence type="ECO:0000259" key="2">
    <source>
        <dbReference type="Pfam" id="PF20434"/>
    </source>
</evidence>
<dbReference type="EMBL" id="DSDK01000383">
    <property type="protein sequence ID" value="HDR51338.1"/>
    <property type="molecule type" value="Genomic_DNA"/>
</dbReference>
<gene>
    <name evidence="3" type="ORF">ENN90_06920</name>
</gene>
<accession>A0A831PQ53</accession>
<evidence type="ECO:0000256" key="1">
    <source>
        <dbReference type="ARBA" id="ARBA00022801"/>
    </source>
</evidence>
<name>A0A831PQ53_9BACT</name>
<dbReference type="InterPro" id="IPR029058">
    <property type="entry name" value="AB_hydrolase_fold"/>
</dbReference>
<sequence>MKKKAVFIFIIFIFTEYAAVNAQKRYLHPVTNQIDTETHTYIIKNGEKLDMDIYLPVDDEKTDRPLLLFVHGGGFQSGKRNSEGIVNFCNRMACYGYITASMTYRLTRKDQPEAFECNCPVSEKMKTFDAAVEDIQDATFYLIQNYEYLGIDPNKIILAGSSAGAEVVLITAYSPPVCYDLPSGPVSYAGVISMAGAIPDTSIIYSESAVPSLFFHGTDDNLVPYASAPHHYCEKNQPGFLILHGSQTLANKFQTLEVPYWLHTTCGGGHELAGRPMVDYFNEIIDFCYTFVLNNQGEFRHTIIKGKEQNPKYKQFNFCE</sequence>
<comment type="caution">
    <text evidence="3">The sequence shown here is derived from an EMBL/GenBank/DDBJ whole genome shotgun (WGS) entry which is preliminary data.</text>
</comment>